<dbReference type="PANTHER" id="PTHR11552:SF115">
    <property type="entry name" value="DEHYDROGENASE XPTC-RELATED"/>
    <property type="match status" value="1"/>
</dbReference>
<dbReference type="PIRSF" id="PIRSF000137">
    <property type="entry name" value="Alcohol_oxidase"/>
    <property type="match status" value="1"/>
</dbReference>
<dbReference type="Gene3D" id="3.30.560.10">
    <property type="entry name" value="Glucose Oxidase, domain 3"/>
    <property type="match status" value="1"/>
</dbReference>
<dbReference type="Pfam" id="PF00732">
    <property type="entry name" value="GMC_oxred_N"/>
    <property type="match status" value="1"/>
</dbReference>
<dbReference type="GO" id="GO:0044550">
    <property type="term" value="P:secondary metabolite biosynthetic process"/>
    <property type="evidence" value="ECO:0007669"/>
    <property type="project" value="TreeGrafter"/>
</dbReference>
<evidence type="ECO:0000313" key="7">
    <source>
        <dbReference type="Proteomes" id="UP000572817"/>
    </source>
</evidence>
<dbReference type="AlphaFoldDB" id="A0A8H4J9S0"/>
<gene>
    <name evidence="6" type="ORF">GTA08_BOTSDO01602</name>
</gene>
<dbReference type="EMBL" id="WWBZ02000001">
    <property type="protein sequence ID" value="KAF4314317.1"/>
    <property type="molecule type" value="Genomic_DNA"/>
</dbReference>
<dbReference type="InterPro" id="IPR012132">
    <property type="entry name" value="GMC_OxRdtase"/>
</dbReference>
<dbReference type="GO" id="GO:0050660">
    <property type="term" value="F:flavin adenine dinucleotide binding"/>
    <property type="evidence" value="ECO:0007669"/>
    <property type="project" value="InterPro"/>
</dbReference>
<keyword evidence="3" id="KW-0285">Flavoprotein</keyword>
<dbReference type="OrthoDB" id="269227at2759"/>
<evidence type="ECO:0000256" key="1">
    <source>
        <dbReference type="ARBA" id="ARBA00010790"/>
    </source>
</evidence>
<dbReference type="Gene3D" id="3.50.50.60">
    <property type="entry name" value="FAD/NAD(P)-binding domain"/>
    <property type="match status" value="1"/>
</dbReference>
<feature type="binding site" evidence="3">
    <location>
        <position position="264"/>
    </location>
    <ligand>
        <name>FAD</name>
        <dbReference type="ChEBI" id="CHEBI:57692"/>
    </ligand>
</feature>
<feature type="binding site" evidence="3">
    <location>
        <begin position="46"/>
        <end position="47"/>
    </location>
    <ligand>
        <name>FAD</name>
        <dbReference type="ChEBI" id="CHEBI:57692"/>
    </ligand>
</feature>
<sequence length="639" mass="68592">MFLCGVAPTLVFLTTAHANSGRLARIIGRDASLRGSYDFVIVGGGTSGLTVADRLTEAAVSVLVIEYGPLGKHEDQILVPGLLDLDNTPYWYNLTSTPQEGLNNRTFQVPAAAVVGGGTAINGMFFDRGTAADYDVWEQLGNPGWGWKGLFPYFKKSETFTPTPEDYADEWYISWNSEFHGFNGPVQSSYPPYQFLAIKNFIRGALSLGLPMPSDPTSGDKTGITWVPSSKDPANQTRSYARSAHYDRVISSRPNYHLLPLHSVSKLLVSDNKTLTGVEYVSRETGEIRTALATKEVILAAGTVHTPQVLQLSGIGPKALLDSLDIQTVKDLPGVGYNLQDHPAIYTQWNYKSSSTAKKNIFLQPNHLPSPSADALDTNTTLFAESLSLYRTTRTGPLTIVDRGGNTAAFLPLSSTSPNHTSILALASSTNASTIYLPSTPSEILAGYSHQLSHILPHLSSPHIPAQEIAFGAARTAPVVLLKSLSRGIVGIVSRDASVPPRVDYRAVRAPSDVAILAAAVRWTRSLMRTDAMAELGPAEAVPGKDVADDDLEAAIRANARPGYQHVVGTCAMMPEEWGGVVDAALKVYGVGKLRVVDASMMPVIPGTHTSSTVYAVAEKAADIIKRDHGLLVEALDDS</sequence>
<feature type="chain" id="PRO_5034218509" evidence="4">
    <location>
        <begin position="19"/>
        <end position="639"/>
    </location>
</feature>
<protein>
    <submittedName>
        <fullName evidence="6">Glucose-methanol-choline oxidoreductase</fullName>
    </submittedName>
</protein>
<dbReference type="Proteomes" id="UP000572817">
    <property type="component" value="Unassembled WGS sequence"/>
</dbReference>
<feature type="active site" description="Proton donor" evidence="2">
    <location>
        <position position="566"/>
    </location>
</feature>
<dbReference type="InterPro" id="IPR007867">
    <property type="entry name" value="GMC_OxRtase_C"/>
</dbReference>
<comment type="cofactor">
    <cofactor evidence="3">
        <name>FAD</name>
        <dbReference type="ChEBI" id="CHEBI:57692"/>
    </cofactor>
</comment>
<evidence type="ECO:0000256" key="4">
    <source>
        <dbReference type="SAM" id="SignalP"/>
    </source>
</evidence>
<comment type="caution">
    <text evidence="6">The sequence shown here is derived from an EMBL/GenBank/DDBJ whole genome shotgun (WGS) entry which is preliminary data.</text>
</comment>
<evidence type="ECO:0000313" key="6">
    <source>
        <dbReference type="EMBL" id="KAF4314317.1"/>
    </source>
</evidence>
<evidence type="ECO:0000256" key="2">
    <source>
        <dbReference type="PIRSR" id="PIRSR000137-1"/>
    </source>
</evidence>
<name>A0A8H4J9S0_9PEZI</name>
<dbReference type="PANTHER" id="PTHR11552">
    <property type="entry name" value="GLUCOSE-METHANOL-CHOLINE GMC OXIDOREDUCTASE"/>
    <property type="match status" value="1"/>
</dbReference>
<dbReference type="SUPFAM" id="SSF54373">
    <property type="entry name" value="FAD-linked reductases, C-terminal domain"/>
    <property type="match status" value="1"/>
</dbReference>
<dbReference type="InterPro" id="IPR036188">
    <property type="entry name" value="FAD/NAD-bd_sf"/>
</dbReference>
<evidence type="ECO:0000256" key="3">
    <source>
        <dbReference type="PIRSR" id="PIRSR000137-2"/>
    </source>
</evidence>
<comment type="similarity">
    <text evidence="1">Belongs to the GMC oxidoreductase family.</text>
</comment>
<dbReference type="GO" id="GO:0016614">
    <property type="term" value="F:oxidoreductase activity, acting on CH-OH group of donors"/>
    <property type="evidence" value="ECO:0007669"/>
    <property type="project" value="InterPro"/>
</dbReference>
<dbReference type="PROSITE" id="PS00624">
    <property type="entry name" value="GMC_OXRED_2"/>
    <property type="match status" value="1"/>
</dbReference>
<proteinExistence type="inferred from homology"/>
<keyword evidence="3" id="KW-0274">FAD</keyword>
<organism evidence="6 7">
    <name type="scientific">Botryosphaeria dothidea</name>
    <dbReference type="NCBI Taxonomy" id="55169"/>
    <lineage>
        <taxon>Eukaryota</taxon>
        <taxon>Fungi</taxon>
        <taxon>Dikarya</taxon>
        <taxon>Ascomycota</taxon>
        <taxon>Pezizomycotina</taxon>
        <taxon>Dothideomycetes</taxon>
        <taxon>Dothideomycetes incertae sedis</taxon>
        <taxon>Botryosphaeriales</taxon>
        <taxon>Botryosphaeriaceae</taxon>
        <taxon>Botryosphaeria</taxon>
    </lineage>
</organism>
<feature type="domain" description="Glucose-methanol-choline oxidoreductase N-terminal" evidence="5">
    <location>
        <begin position="302"/>
        <end position="316"/>
    </location>
</feature>
<keyword evidence="7" id="KW-1185">Reference proteome</keyword>
<feature type="binding site" evidence="3">
    <location>
        <position position="114"/>
    </location>
    <ligand>
        <name>FAD</name>
        <dbReference type="ChEBI" id="CHEBI:57692"/>
    </ligand>
</feature>
<feature type="signal peptide" evidence="4">
    <location>
        <begin position="1"/>
        <end position="18"/>
    </location>
</feature>
<dbReference type="Pfam" id="PF05199">
    <property type="entry name" value="GMC_oxred_C"/>
    <property type="match status" value="1"/>
</dbReference>
<accession>A0A8H4J9S0</accession>
<evidence type="ECO:0000259" key="5">
    <source>
        <dbReference type="PROSITE" id="PS00624"/>
    </source>
</evidence>
<feature type="active site" description="Proton acceptor" evidence="2">
    <location>
        <position position="609"/>
    </location>
</feature>
<keyword evidence="4" id="KW-0732">Signal</keyword>
<dbReference type="InterPro" id="IPR000172">
    <property type="entry name" value="GMC_OxRdtase_N"/>
</dbReference>
<dbReference type="SUPFAM" id="SSF51905">
    <property type="entry name" value="FAD/NAD(P)-binding domain"/>
    <property type="match status" value="1"/>
</dbReference>
<reference evidence="6" key="1">
    <citation type="submission" date="2020-04" db="EMBL/GenBank/DDBJ databases">
        <title>Genome Assembly and Annotation of Botryosphaeria dothidea sdau 11-99, a Latent Pathogen of Apple Fruit Ring Rot in China.</title>
        <authorList>
            <person name="Yu C."/>
            <person name="Diao Y."/>
            <person name="Lu Q."/>
            <person name="Zhao J."/>
            <person name="Cui S."/>
            <person name="Peng C."/>
            <person name="He B."/>
            <person name="Liu H."/>
        </authorList>
    </citation>
    <scope>NUCLEOTIDE SEQUENCE [LARGE SCALE GENOMIC DNA]</scope>
    <source>
        <strain evidence="6">Sdau11-99</strain>
    </source>
</reference>